<gene>
    <name evidence="1" type="ORF">S01H1_27506</name>
</gene>
<dbReference type="AlphaFoldDB" id="X0UPG9"/>
<organism evidence="1">
    <name type="scientific">marine sediment metagenome</name>
    <dbReference type="NCBI Taxonomy" id="412755"/>
    <lineage>
        <taxon>unclassified sequences</taxon>
        <taxon>metagenomes</taxon>
        <taxon>ecological metagenomes</taxon>
    </lineage>
</organism>
<sequence length="148" mass="16997">MDFDFRPYFKKYEELVAKSDDAFERVRAAHAECVKCEEKCADCCYALFDLTLIEALYINYKFNEKKKSSEKAELLEKANHTDRIVHKIKQKAHRDLQAGKSEEEILAGLARERVSCPLLNEAELCDLYDHRPLTCRFYGIPTAIAGAG</sequence>
<protein>
    <recommendedName>
        <fullName evidence="2">YkgJ family cysteine cluster protein</fullName>
    </recommendedName>
</protein>
<dbReference type="InterPro" id="IPR005358">
    <property type="entry name" value="Puta_zinc/iron-chelating_dom"/>
</dbReference>
<dbReference type="EMBL" id="BARS01016755">
    <property type="protein sequence ID" value="GAF90385.1"/>
    <property type="molecule type" value="Genomic_DNA"/>
</dbReference>
<dbReference type="Pfam" id="PF03692">
    <property type="entry name" value="CxxCxxCC"/>
    <property type="match status" value="1"/>
</dbReference>
<evidence type="ECO:0008006" key="2">
    <source>
        <dbReference type="Google" id="ProtNLM"/>
    </source>
</evidence>
<accession>X0UPG9</accession>
<feature type="non-terminal residue" evidence="1">
    <location>
        <position position="148"/>
    </location>
</feature>
<evidence type="ECO:0000313" key="1">
    <source>
        <dbReference type="EMBL" id="GAF90385.1"/>
    </source>
</evidence>
<proteinExistence type="predicted"/>
<comment type="caution">
    <text evidence="1">The sequence shown here is derived from an EMBL/GenBank/DDBJ whole genome shotgun (WGS) entry which is preliminary data.</text>
</comment>
<name>X0UPG9_9ZZZZ</name>
<reference evidence="1" key="1">
    <citation type="journal article" date="2014" name="Front. Microbiol.">
        <title>High frequency of phylogenetically diverse reductive dehalogenase-homologous genes in deep subseafloor sedimentary metagenomes.</title>
        <authorList>
            <person name="Kawai M."/>
            <person name="Futagami T."/>
            <person name="Toyoda A."/>
            <person name="Takaki Y."/>
            <person name="Nishi S."/>
            <person name="Hori S."/>
            <person name="Arai W."/>
            <person name="Tsubouchi T."/>
            <person name="Morono Y."/>
            <person name="Uchiyama I."/>
            <person name="Ito T."/>
            <person name="Fujiyama A."/>
            <person name="Inagaki F."/>
            <person name="Takami H."/>
        </authorList>
    </citation>
    <scope>NUCLEOTIDE SEQUENCE</scope>
    <source>
        <strain evidence="1">Expedition CK06-06</strain>
    </source>
</reference>